<proteinExistence type="inferred from homology"/>
<dbReference type="CDD" id="cd08774">
    <property type="entry name" value="14-3-3"/>
    <property type="match status" value="1"/>
</dbReference>
<dbReference type="SUPFAM" id="SSF48445">
    <property type="entry name" value="14-3-3 protein"/>
    <property type="match status" value="1"/>
</dbReference>
<name>A0A812Q8U1_9DINO</name>
<evidence type="ECO:0000313" key="4">
    <source>
        <dbReference type="Proteomes" id="UP000604046"/>
    </source>
</evidence>
<dbReference type="InterPro" id="IPR012317">
    <property type="entry name" value="Poly(ADP-ribose)pol_cat_dom"/>
</dbReference>
<dbReference type="Proteomes" id="UP000604046">
    <property type="component" value="Unassembled WGS sequence"/>
</dbReference>
<organism evidence="3 4">
    <name type="scientific">Symbiodinium natans</name>
    <dbReference type="NCBI Taxonomy" id="878477"/>
    <lineage>
        <taxon>Eukaryota</taxon>
        <taxon>Sar</taxon>
        <taxon>Alveolata</taxon>
        <taxon>Dinophyceae</taxon>
        <taxon>Suessiales</taxon>
        <taxon>Symbiodiniaceae</taxon>
        <taxon>Symbiodinium</taxon>
    </lineage>
</organism>
<dbReference type="EMBL" id="CAJNDS010002207">
    <property type="protein sequence ID" value="CAE7372799.1"/>
    <property type="molecule type" value="Genomic_DNA"/>
</dbReference>
<dbReference type="PRINTS" id="PR00305">
    <property type="entry name" value="1433ZETA"/>
</dbReference>
<evidence type="ECO:0000313" key="3">
    <source>
        <dbReference type="EMBL" id="CAE7372799.1"/>
    </source>
</evidence>
<dbReference type="InterPro" id="IPR023410">
    <property type="entry name" value="14-3-3_domain"/>
</dbReference>
<keyword evidence="4" id="KW-1185">Reference proteome</keyword>
<gene>
    <name evidence="3" type="ORF">SNAT2548_LOCUS20363</name>
</gene>
<reference evidence="3" key="1">
    <citation type="submission" date="2021-02" db="EMBL/GenBank/DDBJ databases">
        <authorList>
            <person name="Dougan E. K."/>
            <person name="Rhodes N."/>
            <person name="Thang M."/>
            <person name="Chan C."/>
        </authorList>
    </citation>
    <scope>NUCLEOTIDE SEQUENCE</scope>
</reference>
<dbReference type="Gene3D" id="3.90.228.10">
    <property type="match status" value="1"/>
</dbReference>
<dbReference type="SUPFAM" id="SSF56399">
    <property type="entry name" value="ADP-ribosylation"/>
    <property type="match status" value="1"/>
</dbReference>
<evidence type="ECO:0000256" key="1">
    <source>
        <dbReference type="ARBA" id="ARBA00006141"/>
    </source>
</evidence>
<dbReference type="Pfam" id="PF00244">
    <property type="entry name" value="14-3-3"/>
    <property type="match status" value="1"/>
</dbReference>
<dbReference type="InterPro" id="IPR036815">
    <property type="entry name" value="14-3-3_dom_sf"/>
</dbReference>
<comment type="caution">
    <text evidence="3">The sequence shown here is derived from an EMBL/GenBank/DDBJ whole genome shotgun (WGS) entry which is preliminary data.</text>
</comment>
<protein>
    <recommendedName>
        <fullName evidence="2">14-3-3 domain-containing protein</fullName>
    </recommendedName>
</protein>
<sequence>MTDHMRHVVEAGHELTPEEGQMLSVAYKNKVGMQRAAWRVIDSVMQKEREVGHVEEASYAAEYKKQAMFTGVRTCEEVLHMLEMDLLPHATHPETRVFYLKMRADYYRYIAEFHPENQECREKANWASQEAFAACQEGLLPTHPIRLGMALSQAAFHYDILGQPSLAVQMAKKAFDDALTDLDNVTEEHYKDVVLIMSVLRDNLALWTSQASRETIVQPAVSAPDFKAVSRSDHARASLMRLAISELSGAFQSFIVQALLAMVAEEDDAAEDTGAADGTDSTEVRALLTSAKAKEPVSSKRKVAPAPKLQMVRRQRRLLDPRTAAASRSAGLGAGSLQRRVEQLVDMALSVSTLEIFADRQPVEFGLTAVVELWLGPNQPLQAKAGKVPDDKSQFSLGKLAWMGGGAEPVTGGRWLAAASSAEATKVLPEWTLRVHTPTQGLRALKGALAKLAGGIKVEDIHVELFAAGSVAVTQPEHPHGEVACSFVLPALGDAPDELHQRLSRLDARAFPQQFAANMLDVGLDVDESHISILEPIRAEADVDPDSGAAMVRGSFKFAVRQQERYHDDFIIPVDLPDDIDDATPTDREIQQLFAEVDDLIHSQALAAALGRDNGPAVGERLDRATCALATALRADLANAMKESTEQSLKDALGRLQDVSLPEVMAARRQLCDLQLQRCVENKDIAELTMVLREAESLGTEEMSQYASAKRMLGQLRVRRLQEQSLDVLRSGAKDLESMVAVISVALRRDWEEVLNEGRTLAKAMIDDAKASGDFMKVAKIWRLADKEGLRVIAAHAAAAWEDQVATARRSDSATLLANLYRAAAVEGCDPLCKEALEALDARLKEIEEAWNKAGKKAYQKPLELLTKDFSSIGADDHQVKAAIKVATQRWKEREQMGKAEVLTVLFASENDPEAVLQCIQTTVRWDFVRVQSKAMAMFSTQVENAQRAGVEQGVATLAKMQQKAQECQVEQVTMPSKSRVKKDQPAIRDQINKALNTLVQTEIASQDPTRLLTFAISAARVGLAAPAAEARAEMRKILEDLQEKSSTDIIAQFKAAAESAGDSEAVALASDGLAAVEERERKERENEEAKLAAAAEQYIGDSVPATCVEVSVKAVQRGWKELEKRADDIYNARLEECTKAAAQPDPDEALLGYRDLLLALAKAQELNSPQKQPLRSSLEQLINDASSERDGVRLLDQYDWTADNPSFQEFIEKKVDAIMTAWQERGDEAAPKEPVKMAERAKKSGKSALETKILRLHSLDSALQAAKDSPSDVTKVISVYELIEKGESAEWMKKQVEKMTQRVLDEAKQSGDVAVLTALKGSAPAKVKKDAKDVLALVEKLSTLLDNRNWEGICELASAAQKSGCSGLAKEARNHLRGHVDEVSSTGVIVAETELLRLHKAALSAGLDDFAADLVERLGAAMPAEWAMEKGKSLAVRKDKIEDPILKARLQDMVNQTFNCWGGPSPPRCRRTRDRRNPLATSLKVEEVWHVANAENYLGYARRREEIRAAFAALDPAERAEDFNIKSQAVSLKGVSFHPEEPVDAGINEVWLWHGTGKEGAHGITETDFDMGRAGSAAGTMFGRGLYFAESCMKSDEYTKADDRSWSPLILCRVTCGRLFHCDWKRPSDHKEQLEEKCRSGDYHCVLGDREKVRGTYREFIVFDNDQVYPEYIVWYSRVEPFHDK</sequence>
<dbReference type="GO" id="GO:0003950">
    <property type="term" value="F:NAD+ poly-ADP-ribosyltransferase activity"/>
    <property type="evidence" value="ECO:0007669"/>
    <property type="project" value="InterPro"/>
</dbReference>
<dbReference type="Gene3D" id="1.20.190.20">
    <property type="entry name" value="14-3-3 domain"/>
    <property type="match status" value="1"/>
</dbReference>
<accession>A0A812Q8U1</accession>
<dbReference type="InterPro" id="IPR000308">
    <property type="entry name" value="14-3-3"/>
</dbReference>
<dbReference type="SMART" id="SM00101">
    <property type="entry name" value="14_3_3"/>
    <property type="match status" value="1"/>
</dbReference>
<evidence type="ECO:0000259" key="2">
    <source>
        <dbReference type="SMART" id="SM00101"/>
    </source>
</evidence>
<dbReference type="PANTHER" id="PTHR18860">
    <property type="entry name" value="14-3-3 PROTEIN"/>
    <property type="match status" value="1"/>
</dbReference>
<dbReference type="Pfam" id="PF00644">
    <property type="entry name" value="PARP"/>
    <property type="match status" value="1"/>
</dbReference>
<dbReference type="OrthoDB" id="6133115at2759"/>
<comment type="similarity">
    <text evidence="1">Belongs to the 14-3-3 family.</text>
</comment>
<feature type="domain" description="14-3-3" evidence="2">
    <location>
        <begin position="1"/>
        <end position="221"/>
    </location>
</feature>